<organism evidence="2 3">
    <name type="scientific">Rothia dentocariosa</name>
    <dbReference type="NCBI Taxonomy" id="2047"/>
    <lineage>
        <taxon>Bacteria</taxon>
        <taxon>Bacillati</taxon>
        <taxon>Actinomycetota</taxon>
        <taxon>Actinomycetes</taxon>
        <taxon>Micrococcales</taxon>
        <taxon>Micrococcaceae</taxon>
        <taxon>Rothia</taxon>
    </lineage>
</organism>
<keyword evidence="3" id="KW-1185">Reference proteome</keyword>
<dbReference type="AlphaFoldDB" id="A0A2A8D7L1"/>
<evidence type="ECO:0000259" key="1">
    <source>
        <dbReference type="Pfam" id="PF19843"/>
    </source>
</evidence>
<name>A0A2A8D7L1_9MICC</name>
<dbReference type="EMBL" id="PDEV01000001">
    <property type="protein sequence ID" value="PEN16955.1"/>
    <property type="molecule type" value="Genomic_DNA"/>
</dbReference>
<dbReference type="RefSeq" id="WP_004004908.1">
    <property type="nucleotide sequence ID" value="NZ_CABFMC010000006.1"/>
</dbReference>
<reference evidence="2" key="1">
    <citation type="submission" date="2017-10" db="EMBL/GenBank/DDBJ databases">
        <title>Kefir isolates.</title>
        <authorList>
            <person name="Kim Y."/>
            <person name="Blasche S."/>
        </authorList>
    </citation>
    <scope>NUCLEOTIDE SEQUENCE [LARGE SCALE GENOMIC DNA]</scope>
    <source>
        <strain evidence="2">OG2-2</strain>
    </source>
</reference>
<evidence type="ECO:0000313" key="3">
    <source>
        <dbReference type="Proteomes" id="UP000219947"/>
    </source>
</evidence>
<protein>
    <recommendedName>
        <fullName evidence="1">DUF6318 domain-containing protein</fullName>
    </recommendedName>
</protein>
<proteinExistence type="predicted"/>
<sequence length="237" mass="25681">MITSLPYSRRCVLRTVGAGLFGTAATTLIVACSRNQQTHATSDPSVSQYVRSDFSGEVAFESFNTSAGSYVPANAEHPAQNVPVPIKTENMGKNSIAGFYDTIGYLNAALNYLLATGDTNPLEVITINPEFTKALLLFTDETGESQAAKSWYVSPQATLSLTSRMPTAVNDYRKDWRYTLDISLGEQQVVNSQASAIPAEQQKFHYAGTIQGTFEKEAWSLTLTVRDQQSTAGASPS</sequence>
<comment type="caution">
    <text evidence="2">The sequence shown here is derived from an EMBL/GenBank/DDBJ whole genome shotgun (WGS) entry which is preliminary data.</text>
</comment>
<feature type="domain" description="DUF6318" evidence="1">
    <location>
        <begin position="68"/>
        <end position="222"/>
    </location>
</feature>
<gene>
    <name evidence="2" type="ORF">CRM92_02675</name>
</gene>
<dbReference type="Proteomes" id="UP000219947">
    <property type="component" value="Unassembled WGS sequence"/>
</dbReference>
<evidence type="ECO:0000313" key="2">
    <source>
        <dbReference type="EMBL" id="PEN16955.1"/>
    </source>
</evidence>
<dbReference type="Pfam" id="PF19843">
    <property type="entry name" value="DUF6318"/>
    <property type="match status" value="1"/>
</dbReference>
<dbReference type="InterPro" id="IPR046281">
    <property type="entry name" value="DUF6318"/>
</dbReference>
<accession>A0A2A8D7L1</accession>